<name>A0AB39UXF8_9GAMM</name>
<feature type="binding site" evidence="8">
    <location>
        <position position="116"/>
    </location>
    <ligand>
        <name>Zn(2+)</name>
        <dbReference type="ChEBI" id="CHEBI:29105"/>
        <note>catalytic</note>
    </ligand>
</feature>
<comment type="similarity">
    <text evidence="1 8">Belongs to the endoribonuclease YbeY family.</text>
</comment>
<dbReference type="KEGG" id="tcd:AAIA72_01615"/>
<evidence type="ECO:0000313" key="9">
    <source>
        <dbReference type="EMBL" id="XDT72708.1"/>
    </source>
</evidence>
<evidence type="ECO:0000256" key="8">
    <source>
        <dbReference type="HAMAP-Rule" id="MF_00009"/>
    </source>
</evidence>
<dbReference type="InterPro" id="IPR002036">
    <property type="entry name" value="YbeY"/>
</dbReference>
<keyword evidence="8" id="KW-0963">Cytoplasm</keyword>
<dbReference type="InterPro" id="IPR023091">
    <property type="entry name" value="MetalPrtase_cat_dom_sf_prd"/>
</dbReference>
<dbReference type="NCBIfam" id="TIGR00043">
    <property type="entry name" value="rRNA maturation RNase YbeY"/>
    <property type="match status" value="1"/>
</dbReference>
<dbReference type="GO" id="GO:0004222">
    <property type="term" value="F:metalloendopeptidase activity"/>
    <property type="evidence" value="ECO:0007669"/>
    <property type="project" value="InterPro"/>
</dbReference>
<dbReference type="InterPro" id="IPR020549">
    <property type="entry name" value="YbeY_CS"/>
</dbReference>
<organism evidence="9">
    <name type="scientific">Thermohahella caldifontis</name>
    <dbReference type="NCBI Taxonomy" id="3142973"/>
    <lineage>
        <taxon>Bacteria</taxon>
        <taxon>Pseudomonadati</taxon>
        <taxon>Pseudomonadota</taxon>
        <taxon>Gammaproteobacteria</taxon>
        <taxon>Oceanospirillales</taxon>
        <taxon>Hahellaceae</taxon>
        <taxon>Thermohahella</taxon>
    </lineage>
</organism>
<feature type="binding site" evidence="8">
    <location>
        <position position="112"/>
    </location>
    <ligand>
        <name>Zn(2+)</name>
        <dbReference type="ChEBI" id="CHEBI:29105"/>
        <note>catalytic</note>
    </ligand>
</feature>
<evidence type="ECO:0000256" key="3">
    <source>
        <dbReference type="ARBA" id="ARBA00022722"/>
    </source>
</evidence>
<keyword evidence="7 8" id="KW-0862">Zinc</keyword>
<dbReference type="SUPFAM" id="SSF55486">
    <property type="entry name" value="Metalloproteases ('zincins'), catalytic domain"/>
    <property type="match status" value="1"/>
</dbReference>
<dbReference type="EMBL" id="CP154858">
    <property type="protein sequence ID" value="XDT72708.1"/>
    <property type="molecule type" value="Genomic_DNA"/>
</dbReference>
<accession>A0AB39UXF8</accession>
<dbReference type="PANTHER" id="PTHR46986:SF1">
    <property type="entry name" value="ENDORIBONUCLEASE YBEY, CHLOROPLASTIC"/>
    <property type="match status" value="1"/>
</dbReference>
<dbReference type="GO" id="GO:0008270">
    <property type="term" value="F:zinc ion binding"/>
    <property type="evidence" value="ECO:0007669"/>
    <property type="project" value="UniProtKB-UniRule"/>
</dbReference>
<dbReference type="PANTHER" id="PTHR46986">
    <property type="entry name" value="ENDORIBONUCLEASE YBEY, CHLOROPLASTIC"/>
    <property type="match status" value="1"/>
</dbReference>
<dbReference type="PROSITE" id="PS01306">
    <property type="entry name" value="UPF0054"/>
    <property type="match status" value="1"/>
</dbReference>
<dbReference type="HAMAP" id="MF_00009">
    <property type="entry name" value="Endoribonucl_YbeY"/>
    <property type="match status" value="1"/>
</dbReference>
<keyword evidence="5 8" id="KW-0255">Endonuclease</keyword>
<reference evidence="9" key="1">
    <citation type="submission" date="2024-05" db="EMBL/GenBank/DDBJ databases">
        <title>Genome sequencing of novel strain.</title>
        <authorList>
            <person name="Ganbat D."/>
            <person name="Ganbat S."/>
            <person name="Lee S.-J."/>
        </authorList>
    </citation>
    <scope>NUCLEOTIDE SEQUENCE</scope>
    <source>
        <strain evidence="9">SMD15-11</strain>
    </source>
</reference>
<dbReference type="Pfam" id="PF02130">
    <property type="entry name" value="YbeY"/>
    <property type="match status" value="1"/>
</dbReference>
<proteinExistence type="inferred from homology"/>
<evidence type="ECO:0000256" key="2">
    <source>
        <dbReference type="ARBA" id="ARBA00022517"/>
    </source>
</evidence>
<keyword evidence="8" id="KW-0698">rRNA processing</keyword>
<dbReference type="Gene3D" id="3.40.390.30">
    <property type="entry name" value="Metalloproteases ('zincins'), catalytic domain"/>
    <property type="match status" value="1"/>
</dbReference>
<sequence length="151" mass="17000">MTLIVDLQLATEAPDLPDEASFRLWAETACPDAPEGAEVTLRVVDPEEIRALNRDYRGKDRPTNVLSFPFENPPGVTLPLLGDIILCAEVIASEAAEQNKPLMHHWAHMVIHGMLHLQGHDHVLDEDAEIMENLERQLLARLNIPDPYQDR</sequence>
<evidence type="ECO:0000256" key="4">
    <source>
        <dbReference type="ARBA" id="ARBA00022723"/>
    </source>
</evidence>
<dbReference type="RefSeq" id="WP_369601712.1">
    <property type="nucleotide sequence ID" value="NZ_CP154858.1"/>
</dbReference>
<comment type="cofactor">
    <cofactor evidence="8">
        <name>Zn(2+)</name>
        <dbReference type="ChEBI" id="CHEBI:29105"/>
    </cofactor>
    <text evidence="8">Binds 1 zinc ion.</text>
</comment>
<keyword evidence="4 8" id="KW-0479">Metal-binding</keyword>
<gene>
    <name evidence="8 9" type="primary">ybeY</name>
    <name evidence="9" type="ORF">AAIA72_01615</name>
</gene>
<feature type="binding site" evidence="8">
    <location>
        <position position="122"/>
    </location>
    <ligand>
        <name>Zn(2+)</name>
        <dbReference type="ChEBI" id="CHEBI:29105"/>
        <note>catalytic</note>
    </ligand>
</feature>
<dbReference type="EC" id="3.1.-.-" evidence="8"/>
<comment type="function">
    <text evidence="8">Single strand-specific metallo-endoribonuclease involved in late-stage 70S ribosome quality control and in maturation of the 3' terminus of the 16S rRNA.</text>
</comment>
<evidence type="ECO:0000256" key="1">
    <source>
        <dbReference type="ARBA" id="ARBA00010875"/>
    </source>
</evidence>
<dbReference type="GO" id="GO:0004521">
    <property type="term" value="F:RNA endonuclease activity"/>
    <property type="evidence" value="ECO:0007669"/>
    <property type="project" value="UniProtKB-UniRule"/>
</dbReference>
<dbReference type="GO" id="GO:0006364">
    <property type="term" value="P:rRNA processing"/>
    <property type="evidence" value="ECO:0007669"/>
    <property type="project" value="UniProtKB-UniRule"/>
</dbReference>
<evidence type="ECO:0000256" key="6">
    <source>
        <dbReference type="ARBA" id="ARBA00022801"/>
    </source>
</evidence>
<keyword evidence="6 8" id="KW-0378">Hydrolase</keyword>
<evidence type="ECO:0000256" key="5">
    <source>
        <dbReference type="ARBA" id="ARBA00022759"/>
    </source>
</evidence>
<dbReference type="GO" id="GO:0005737">
    <property type="term" value="C:cytoplasm"/>
    <property type="evidence" value="ECO:0007669"/>
    <property type="project" value="UniProtKB-SubCell"/>
</dbReference>
<dbReference type="AlphaFoldDB" id="A0AB39UXF8"/>
<comment type="subcellular location">
    <subcellularLocation>
        <location evidence="8">Cytoplasm</location>
    </subcellularLocation>
</comment>
<evidence type="ECO:0000256" key="7">
    <source>
        <dbReference type="ARBA" id="ARBA00022833"/>
    </source>
</evidence>
<keyword evidence="2 8" id="KW-0690">Ribosome biogenesis</keyword>
<keyword evidence="3 8" id="KW-0540">Nuclease</keyword>
<protein>
    <recommendedName>
        <fullName evidence="8">Endoribonuclease YbeY</fullName>
        <ecNumber evidence="8">3.1.-.-</ecNumber>
    </recommendedName>
</protein>